<comment type="subunit">
    <text evidence="4 6">Homodimer.</text>
</comment>
<organism evidence="7 8">
    <name type="scientific">Tumebacillus lacus</name>
    <dbReference type="NCBI Taxonomy" id="2995335"/>
    <lineage>
        <taxon>Bacteria</taxon>
        <taxon>Bacillati</taxon>
        <taxon>Bacillota</taxon>
        <taxon>Bacilli</taxon>
        <taxon>Bacillales</taxon>
        <taxon>Alicyclobacillaceae</taxon>
        <taxon>Tumebacillus</taxon>
    </lineage>
</organism>
<protein>
    <recommendedName>
        <fullName evidence="4 5">Kynureninase</fullName>
        <ecNumber evidence="4 5">3.7.1.3</ecNumber>
    </recommendedName>
    <alternativeName>
        <fullName evidence="4">L-kynurenine hydrolase</fullName>
    </alternativeName>
</protein>
<feature type="modified residue" description="N6-(pyridoxal phosphate)lysine" evidence="4">
    <location>
        <position position="235"/>
    </location>
</feature>
<evidence type="ECO:0000256" key="2">
    <source>
        <dbReference type="ARBA" id="ARBA00022801"/>
    </source>
</evidence>
<feature type="binding site" evidence="4">
    <location>
        <position position="291"/>
    </location>
    <ligand>
        <name>pyridoxal 5'-phosphate</name>
        <dbReference type="ChEBI" id="CHEBI:597326"/>
    </ligand>
</feature>
<comment type="caution">
    <text evidence="4">Lacks conserved residue(s) required for the propagation of feature annotation.</text>
</comment>
<feature type="binding site" evidence="4">
    <location>
        <position position="263"/>
    </location>
    <ligand>
        <name>pyridoxal 5'-phosphate</name>
        <dbReference type="ChEBI" id="CHEBI:597326"/>
    </ligand>
</feature>
<evidence type="ECO:0000256" key="4">
    <source>
        <dbReference type="HAMAP-Rule" id="MF_01970"/>
    </source>
</evidence>
<dbReference type="GO" id="GO:0030429">
    <property type="term" value="F:kynureninase activity"/>
    <property type="evidence" value="ECO:0007669"/>
    <property type="project" value="UniProtKB-EC"/>
</dbReference>
<evidence type="ECO:0000256" key="3">
    <source>
        <dbReference type="ARBA" id="ARBA00022898"/>
    </source>
</evidence>
<feature type="binding site" evidence="4">
    <location>
        <position position="101"/>
    </location>
    <ligand>
        <name>pyridoxal 5'-phosphate</name>
        <dbReference type="ChEBI" id="CHEBI:597326"/>
    </ligand>
</feature>
<reference evidence="7 8" key="1">
    <citation type="submission" date="2022-11" db="EMBL/GenBank/DDBJ databases">
        <title>Study of microbial diversity in lake waters.</title>
        <authorList>
            <person name="Zhang J."/>
        </authorList>
    </citation>
    <scope>NUCLEOTIDE SEQUENCE [LARGE SCALE GENOMIC DNA]</scope>
    <source>
        <strain evidence="7 8">DT12</strain>
    </source>
</reference>
<evidence type="ECO:0000313" key="8">
    <source>
        <dbReference type="Proteomes" id="UP001208017"/>
    </source>
</evidence>
<gene>
    <name evidence="4 7" type="primary">kynU</name>
    <name evidence="7" type="ORF">OS242_02190</name>
</gene>
<sequence>MQDQTLEYARSLDKGDELAGFRERFYLQPGTIYMDGNSLGLMSRDAEAAALNALNDWKTLGIEGWMGGNPPWFYLAEELGRMQTDLVGAKPEELVVAGSNTINLHNLVATFFQPEGKRTKILTDDLNFPSDHYALQSQLLLKGLDPAEHLVVVKSRDGRTISEDDLIAAMTDEIALVFLPVVLYRSGQLLDVERLTREAHARGILIGFDGCHSVGAVPHRLSEWGVDFAMWCNYKYLNGGPGATAGLYVNEKHFGTRPGLSGWFGYRKDRQFDMVYDFEGAESAGAWQIGTTHLLSSAPLLGSLKIFQEAGIDRLRAKSLRMTDYLMELIDALPESYGYSIGNPREADRRGGHVALEHEEAIRICKALKGHGIIPDFRFPNVIRLAPVALYNTFEEVWQTVEALKQIIDNKEYEKFPKDREVVA</sequence>
<comment type="caution">
    <text evidence="7">The sequence shown here is derived from an EMBL/GenBank/DDBJ whole genome shotgun (WGS) entry which is preliminary data.</text>
</comment>
<dbReference type="PANTHER" id="PTHR14084">
    <property type="entry name" value="KYNURENINASE"/>
    <property type="match status" value="1"/>
</dbReference>
<dbReference type="Gene3D" id="3.40.640.10">
    <property type="entry name" value="Type I PLP-dependent aspartate aminotransferase-like (Major domain)"/>
    <property type="match status" value="1"/>
</dbReference>
<dbReference type="InterPro" id="IPR015424">
    <property type="entry name" value="PyrdxlP-dep_Trfase"/>
</dbReference>
<keyword evidence="8" id="KW-1185">Reference proteome</keyword>
<comment type="catalytic activity">
    <reaction evidence="6">
        <text>3-hydroxy-L-kynurenine + H2O = 3-hydroxyanthranilate + L-alanine + H(+)</text>
        <dbReference type="Rhea" id="RHEA:25143"/>
        <dbReference type="ChEBI" id="CHEBI:15377"/>
        <dbReference type="ChEBI" id="CHEBI:15378"/>
        <dbReference type="ChEBI" id="CHEBI:36559"/>
        <dbReference type="ChEBI" id="CHEBI:57972"/>
        <dbReference type="ChEBI" id="CHEBI:58125"/>
        <dbReference type="EC" id="3.7.1.3"/>
    </reaction>
</comment>
<dbReference type="InterPro" id="IPR010111">
    <property type="entry name" value="Kynureninase"/>
</dbReference>
<dbReference type="InterPro" id="IPR015422">
    <property type="entry name" value="PyrdxlP-dep_Trfase_small"/>
</dbReference>
<dbReference type="Pfam" id="PF22580">
    <property type="entry name" value="KYNU_C"/>
    <property type="match status" value="1"/>
</dbReference>
<keyword evidence="2 4" id="KW-0378">Hydrolase</keyword>
<dbReference type="SUPFAM" id="SSF53383">
    <property type="entry name" value="PLP-dependent transferases"/>
    <property type="match status" value="1"/>
</dbReference>
<evidence type="ECO:0000256" key="6">
    <source>
        <dbReference type="PIRNR" id="PIRNR038800"/>
    </source>
</evidence>
<accession>A0ABT3WX37</accession>
<dbReference type="EMBL" id="JAPMLT010000001">
    <property type="protein sequence ID" value="MCX7568781.1"/>
    <property type="molecule type" value="Genomic_DNA"/>
</dbReference>
<keyword evidence="3 4" id="KW-0663">Pyridoxal phosphate</keyword>
<dbReference type="PANTHER" id="PTHR14084:SF0">
    <property type="entry name" value="KYNURENINASE"/>
    <property type="match status" value="1"/>
</dbReference>
<evidence type="ECO:0000256" key="1">
    <source>
        <dbReference type="ARBA" id="ARBA00022642"/>
    </source>
</evidence>
<dbReference type="Proteomes" id="UP001208017">
    <property type="component" value="Unassembled WGS sequence"/>
</dbReference>
<dbReference type="HAMAP" id="MF_01970">
    <property type="entry name" value="Kynureninase"/>
    <property type="match status" value="1"/>
</dbReference>
<dbReference type="RefSeq" id="WP_267150020.1">
    <property type="nucleotide sequence ID" value="NZ_JAPMLT010000001.1"/>
</dbReference>
<feature type="binding site" evidence="4">
    <location>
        <position position="212"/>
    </location>
    <ligand>
        <name>pyridoxal 5'-phosphate</name>
        <dbReference type="ChEBI" id="CHEBI:597326"/>
    </ligand>
</feature>
<dbReference type="Gene3D" id="3.90.1150.10">
    <property type="entry name" value="Aspartate Aminotransferase, domain 1"/>
    <property type="match status" value="1"/>
</dbReference>
<comment type="function">
    <text evidence="4 6">Catalyzes the cleavage of L-kynurenine (L-Kyn) and L-3-hydroxykynurenine (L-3OHKyn) into anthranilic acid (AA) and 3-hydroxyanthranilic acid (3-OHAA), respectively.</text>
</comment>
<dbReference type="InterPro" id="IPR015421">
    <property type="entry name" value="PyrdxlP-dep_Trfase_major"/>
</dbReference>
<dbReference type="NCBIfam" id="TIGR01814">
    <property type="entry name" value="kynureninase"/>
    <property type="match status" value="1"/>
</dbReference>
<comment type="pathway">
    <text evidence="4 6">Cofactor biosynthesis; NAD(+) biosynthesis; quinolinate from L-kynurenine: step 2/3.</text>
</comment>
<evidence type="ECO:0000256" key="5">
    <source>
        <dbReference type="NCBIfam" id="TIGR01814"/>
    </source>
</evidence>
<evidence type="ECO:0000313" key="7">
    <source>
        <dbReference type="EMBL" id="MCX7568781.1"/>
    </source>
</evidence>
<comment type="cofactor">
    <cofactor evidence="4 6">
        <name>pyridoxal 5'-phosphate</name>
        <dbReference type="ChEBI" id="CHEBI:597326"/>
    </cofactor>
</comment>
<dbReference type="PIRSF" id="PIRSF038800">
    <property type="entry name" value="KYNU"/>
    <property type="match status" value="1"/>
</dbReference>
<dbReference type="EC" id="3.7.1.3" evidence="4 5"/>
<feature type="binding site" evidence="4">
    <location>
        <position position="234"/>
    </location>
    <ligand>
        <name>pyridoxal 5'-phosphate</name>
        <dbReference type="ChEBI" id="CHEBI:597326"/>
    </ligand>
</feature>
<comment type="similarity">
    <text evidence="4 6">Belongs to the kynureninase family.</text>
</comment>
<name>A0ABT3WX37_9BACL</name>
<keyword evidence="1 4" id="KW-0662">Pyridine nucleotide biosynthesis</keyword>
<feature type="binding site" evidence="4">
    <location>
        <position position="209"/>
    </location>
    <ligand>
        <name>pyridoxal 5'-phosphate</name>
        <dbReference type="ChEBI" id="CHEBI:597326"/>
    </ligand>
</feature>
<comment type="pathway">
    <text evidence="4 6">Amino-acid degradation; L-kynurenine degradation; L-alanine and anthranilate from L-kynurenine: step 1/1.</text>
</comment>
<feature type="binding site" evidence="4">
    <location>
        <begin position="128"/>
        <end position="131"/>
    </location>
    <ligand>
        <name>pyridoxal 5'-phosphate</name>
        <dbReference type="ChEBI" id="CHEBI:597326"/>
    </ligand>
</feature>
<proteinExistence type="inferred from homology"/>
<comment type="catalytic activity">
    <reaction evidence="4 6">
        <text>L-kynurenine + H2O = anthranilate + L-alanine + H(+)</text>
        <dbReference type="Rhea" id="RHEA:16813"/>
        <dbReference type="ChEBI" id="CHEBI:15377"/>
        <dbReference type="ChEBI" id="CHEBI:15378"/>
        <dbReference type="ChEBI" id="CHEBI:16567"/>
        <dbReference type="ChEBI" id="CHEBI:57959"/>
        <dbReference type="ChEBI" id="CHEBI:57972"/>
        <dbReference type="EC" id="3.7.1.3"/>
    </reaction>
</comment>